<feature type="domain" description="Tyr recombinase" evidence="4">
    <location>
        <begin position="218"/>
        <end position="390"/>
    </location>
</feature>
<protein>
    <submittedName>
        <fullName evidence="5">Site-specific integrase</fullName>
    </submittedName>
</protein>
<dbReference type="GO" id="GO:0006310">
    <property type="term" value="P:DNA recombination"/>
    <property type="evidence" value="ECO:0007669"/>
    <property type="project" value="UniProtKB-KW"/>
</dbReference>
<dbReference type="CDD" id="cd01185">
    <property type="entry name" value="INTN1_C_like"/>
    <property type="match status" value="1"/>
</dbReference>
<comment type="similarity">
    <text evidence="1">Belongs to the 'phage' integrase family.</text>
</comment>
<organism evidence="5 7">
    <name type="scientific">Phocaeicola plebeius</name>
    <dbReference type="NCBI Taxonomy" id="310297"/>
    <lineage>
        <taxon>Bacteria</taxon>
        <taxon>Pseudomonadati</taxon>
        <taxon>Bacteroidota</taxon>
        <taxon>Bacteroidia</taxon>
        <taxon>Bacteroidales</taxon>
        <taxon>Bacteroidaceae</taxon>
        <taxon>Phocaeicola</taxon>
    </lineage>
</organism>
<dbReference type="InterPro" id="IPR025269">
    <property type="entry name" value="SAM-like_dom"/>
</dbReference>
<evidence type="ECO:0000256" key="3">
    <source>
        <dbReference type="ARBA" id="ARBA00023172"/>
    </source>
</evidence>
<dbReference type="PROSITE" id="PS51898">
    <property type="entry name" value="TYR_RECOMBINASE"/>
    <property type="match status" value="1"/>
</dbReference>
<reference evidence="7 8" key="1">
    <citation type="submission" date="2018-08" db="EMBL/GenBank/DDBJ databases">
        <title>A genome reference for cultivated species of the human gut microbiota.</title>
        <authorList>
            <person name="Zou Y."/>
            <person name="Xue W."/>
            <person name="Luo G."/>
        </authorList>
    </citation>
    <scope>NUCLEOTIDE SEQUENCE [LARGE SCALE GENOMIC DNA]</scope>
    <source>
        <strain evidence="6 8">AF39-11</strain>
        <strain evidence="5 7">OM06-2</strain>
    </source>
</reference>
<accession>A0A3E4Z5W3</accession>
<dbReference type="InterPro" id="IPR035386">
    <property type="entry name" value="Arm-DNA-bind_5"/>
</dbReference>
<evidence type="ECO:0000259" key="4">
    <source>
        <dbReference type="PROSITE" id="PS51898"/>
    </source>
</evidence>
<dbReference type="AlphaFoldDB" id="A0A3E4Z5W3"/>
<dbReference type="InterPro" id="IPR013762">
    <property type="entry name" value="Integrase-like_cat_sf"/>
</dbReference>
<dbReference type="GO" id="GO:0003677">
    <property type="term" value="F:DNA binding"/>
    <property type="evidence" value="ECO:0007669"/>
    <property type="project" value="UniProtKB-KW"/>
</dbReference>
<evidence type="ECO:0000313" key="8">
    <source>
        <dbReference type="Proteomes" id="UP000284916"/>
    </source>
</evidence>
<dbReference type="InterPro" id="IPR010998">
    <property type="entry name" value="Integrase_recombinase_N"/>
</dbReference>
<evidence type="ECO:0000313" key="5">
    <source>
        <dbReference type="EMBL" id="RGM87942.1"/>
    </source>
</evidence>
<dbReference type="Pfam" id="PF00589">
    <property type="entry name" value="Phage_integrase"/>
    <property type="match status" value="1"/>
</dbReference>
<name>A0A3E4Z5W3_9BACT</name>
<dbReference type="InterPro" id="IPR002104">
    <property type="entry name" value="Integrase_catalytic"/>
</dbReference>
<dbReference type="EMBL" id="QSTW01000018">
    <property type="protein sequence ID" value="RGM87942.1"/>
    <property type="molecule type" value="Genomic_DNA"/>
</dbReference>
<dbReference type="Proteomes" id="UP000260814">
    <property type="component" value="Unassembled WGS sequence"/>
</dbReference>
<evidence type="ECO:0000256" key="1">
    <source>
        <dbReference type="ARBA" id="ARBA00008857"/>
    </source>
</evidence>
<dbReference type="RefSeq" id="WP_117702473.1">
    <property type="nucleotide sequence ID" value="NZ_QROD01000005.1"/>
</dbReference>
<dbReference type="Gene3D" id="1.10.443.10">
    <property type="entry name" value="Intergrase catalytic core"/>
    <property type="match status" value="1"/>
</dbReference>
<sequence>MRSTFKVLFYVNGSKEKNGIVPIMGRVTINGSVAQFSCKQSIHKDLWDVKGNRAKGKSKESRDINLALDNIKAQIIKHYQRISDREAFVTAEMVRNAYQGIGTEYETLLRAFDKENEAFAKRVGKDRSLSTYQKYLTVRKYLAEFIKVHYKRTDIAMNELTEDFIRDYCLYLRNEVGLAQSSVWIYSIPLKHIVTTAHYNGKIARNPFAQYKVDPDHKERGFLTEEELQAFTTIELNNPDLELARDLFVFGCWTGISFIDIKNLTTENITMLGGSPWIVSKRQKTGVPFQIKLMDIPMQIIKRYEPYRISNNLFNIGSHDTINKRIKEVAKMCGIEKRTSFHLSRHTFAVLALNYGMPIESVSKILGHTNITTTQRYAKVTNIKLEHDISMFESRISGRFAI</sequence>
<dbReference type="PANTHER" id="PTHR30349:SF64">
    <property type="entry name" value="PROPHAGE INTEGRASE INTD-RELATED"/>
    <property type="match status" value="1"/>
</dbReference>
<dbReference type="Gene3D" id="1.10.150.130">
    <property type="match status" value="1"/>
</dbReference>
<dbReference type="EMBL" id="QROI01000005">
    <property type="protein sequence ID" value="RHL17750.1"/>
    <property type="molecule type" value="Genomic_DNA"/>
</dbReference>
<dbReference type="Proteomes" id="UP000284916">
    <property type="component" value="Unassembled WGS sequence"/>
</dbReference>
<dbReference type="Pfam" id="PF13102">
    <property type="entry name" value="Phage_int_SAM_5"/>
    <property type="match status" value="1"/>
</dbReference>
<dbReference type="Pfam" id="PF17293">
    <property type="entry name" value="Arm-DNA-bind_5"/>
    <property type="match status" value="1"/>
</dbReference>
<evidence type="ECO:0000313" key="7">
    <source>
        <dbReference type="Proteomes" id="UP000260814"/>
    </source>
</evidence>
<dbReference type="SUPFAM" id="SSF56349">
    <property type="entry name" value="DNA breaking-rejoining enzymes"/>
    <property type="match status" value="1"/>
</dbReference>
<dbReference type="InterPro" id="IPR050090">
    <property type="entry name" value="Tyrosine_recombinase_XerCD"/>
</dbReference>
<dbReference type="GO" id="GO:0015074">
    <property type="term" value="P:DNA integration"/>
    <property type="evidence" value="ECO:0007669"/>
    <property type="project" value="InterPro"/>
</dbReference>
<evidence type="ECO:0000313" key="6">
    <source>
        <dbReference type="EMBL" id="RHL17750.1"/>
    </source>
</evidence>
<evidence type="ECO:0000256" key="2">
    <source>
        <dbReference type="ARBA" id="ARBA00023125"/>
    </source>
</evidence>
<dbReference type="PANTHER" id="PTHR30349">
    <property type="entry name" value="PHAGE INTEGRASE-RELATED"/>
    <property type="match status" value="1"/>
</dbReference>
<keyword evidence="3" id="KW-0233">DNA recombination</keyword>
<comment type="caution">
    <text evidence="5">The sequence shown here is derived from an EMBL/GenBank/DDBJ whole genome shotgun (WGS) entry which is preliminary data.</text>
</comment>
<gene>
    <name evidence="6" type="ORF">DW035_04485</name>
    <name evidence="5" type="ORF">DXB87_12785</name>
</gene>
<proteinExistence type="inferred from homology"/>
<keyword evidence="2" id="KW-0238">DNA-binding</keyword>
<dbReference type="InterPro" id="IPR011010">
    <property type="entry name" value="DNA_brk_join_enz"/>
</dbReference>